<evidence type="ECO:0000259" key="9">
    <source>
        <dbReference type="Pfam" id="PF03449"/>
    </source>
</evidence>
<dbReference type="InterPro" id="IPR036953">
    <property type="entry name" value="GreA/GreB_C_sf"/>
</dbReference>
<dbReference type="PROSITE" id="PS00829">
    <property type="entry name" value="GREAB_1"/>
    <property type="match status" value="1"/>
</dbReference>
<dbReference type="AlphaFoldDB" id="A0A6J6CW78"/>
<feature type="domain" description="Transcription elongation factor GreA/GreB N-terminal" evidence="9">
    <location>
        <begin position="9"/>
        <end position="78"/>
    </location>
</feature>
<dbReference type="GO" id="GO:0003677">
    <property type="term" value="F:DNA binding"/>
    <property type="evidence" value="ECO:0007669"/>
    <property type="project" value="UniProtKB-KW"/>
</dbReference>
<evidence type="ECO:0000256" key="3">
    <source>
        <dbReference type="ARBA" id="ARBA00023015"/>
    </source>
</evidence>
<dbReference type="EMBL" id="CAEZTB010000050">
    <property type="protein sequence ID" value="CAB4554659.1"/>
    <property type="molecule type" value="Genomic_DNA"/>
</dbReference>
<feature type="domain" description="Transcription elongation factor GreA/GreB C-terminal" evidence="8">
    <location>
        <begin position="84"/>
        <end position="157"/>
    </location>
</feature>
<evidence type="ECO:0000256" key="2">
    <source>
        <dbReference type="ARBA" id="ARBA00013729"/>
    </source>
</evidence>
<keyword evidence="5" id="KW-0804">Transcription</keyword>
<keyword evidence="4" id="KW-0238">DNA-binding</keyword>
<evidence type="ECO:0000256" key="4">
    <source>
        <dbReference type="ARBA" id="ARBA00023125"/>
    </source>
</evidence>
<dbReference type="InterPro" id="IPR018151">
    <property type="entry name" value="TF_GreA/GreB_CS"/>
</dbReference>
<dbReference type="GO" id="GO:0070063">
    <property type="term" value="F:RNA polymerase binding"/>
    <property type="evidence" value="ECO:0007669"/>
    <property type="project" value="InterPro"/>
</dbReference>
<gene>
    <name evidence="10" type="ORF">UFOPK1581_00400</name>
</gene>
<dbReference type="PANTHER" id="PTHR30437">
    <property type="entry name" value="TRANSCRIPTION ELONGATION FACTOR GREA"/>
    <property type="match status" value="1"/>
</dbReference>
<protein>
    <recommendedName>
        <fullName evidence="2">Transcription elongation factor GreA</fullName>
    </recommendedName>
    <alternativeName>
        <fullName evidence="7">Transcript cleavage factor GreA</fullName>
    </alternativeName>
</protein>
<evidence type="ECO:0000256" key="5">
    <source>
        <dbReference type="ARBA" id="ARBA00023163"/>
    </source>
</evidence>
<comment type="similarity">
    <text evidence="1">Belongs to the GreA/GreB family.</text>
</comment>
<dbReference type="PANTHER" id="PTHR30437:SF4">
    <property type="entry name" value="TRANSCRIPTION ELONGATION FACTOR GREA"/>
    <property type="match status" value="1"/>
</dbReference>
<dbReference type="SUPFAM" id="SSF54534">
    <property type="entry name" value="FKBP-like"/>
    <property type="match status" value="1"/>
</dbReference>
<accession>A0A6J6CW78</accession>
<dbReference type="Pfam" id="PF01272">
    <property type="entry name" value="GreA_GreB"/>
    <property type="match status" value="1"/>
</dbReference>
<dbReference type="InterPro" id="IPR022691">
    <property type="entry name" value="Tscrpt_elong_fac_GreA/B_N"/>
</dbReference>
<evidence type="ECO:0000256" key="1">
    <source>
        <dbReference type="ARBA" id="ARBA00008213"/>
    </source>
</evidence>
<sequence>MSETNDATWLTQEAYDRLADELEYLLTIARGDIAKRIQEAREEGDLKENGGYHAAKEEQGKIESRINRLEEILATAQVGEAPKAHGVVQQGLVISVELNGSEKKFLLGSAEINDEDIEVYSPDSPIGSAIMGKKIGEQLDVYLPNGKTIQVKILDVTNS</sequence>
<dbReference type="Gene3D" id="3.10.50.30">
    <property type="entry name" value="Transcription elongation factor, GreA/GreB, C-terminal domain"/>
    <property type="match status" value="1"/>
</dbReference>
<evidence type="ECO:0000259" key="8">
    <source>
        <dbReference type="Pfam" id="PF01272"/>
    </source>
</evidence>
<dbReference type="GO" id="GO:0006354">
    <property type="term" value="P:DNA-templated transcription elongation"/>
    <property type="evidence" value="ECO:0007669"/>
    <property type="project" value="TreeGrafter"/>
</dbReference>
<dbReference type="PIRSF" id="PIRSF006092">
    <property type="entry name" value="GreA_GreB"/>
    <property type="match status" value="1"/>
</dbReference>
<dbReference type="Gene3D" id="1.10.287.180">
    <property type="entry name" value="Transcription elongation factor, GreA/GreB, N-terminal domain"/>
    <property type="match status" value="1"/>
</dbReference>
<reference evidence="10" key="1">
    <citation type="submission" date="2020-05" db="EMBL/GenBank/DDBJ databases">
        <authorList>
            <person name="Chiriac C."/>
            <person name="Salcher M."/>
            <person name="Ghai R."/>
            <person name="Kavagutti S V."/>
        </authorList>
    </citation>
    <scope>NUCLEOTIDE SEQUENCE</scope>
</reference>
<organism evidence="10">
    <name type="scientific">freshwater metagenome</name>
    <dbReference type="NCBI Taxonomy" id="449393"/>
    <lineage>
        <taxon>unclassified sequences</taxon>
        <taxon>metagenomes</taxon>
        <taxon>ecological metagenomes</taxon>
    </lineage>
</organism>
<dbReference type="InterPro" id="IPR001437">
    <property type="entry name" value="Tscrpt_elong_fac_GreA/B_C"/>
</dbReference>
<dbReference type="InterPro" id="IPR006359">
    <property type="entry name" value="Tscrpt_elong_fac_GreA"/>
</dbReference>
<dbReference type="InterPro" id="IPR028624">
    <property type="entry name" value="Tscrpt_elong_fac_GreA/B"/>
</dbReference>
<dbReference type="SUPFAM" id="SSF46557">
    <property type="entry name" value="GreA transcript cleavage protein, N-terminal domain"/>
    <property type="match status" value="1"/>
</dbReference>
<dbReference type="InterPro" id="IPR036805">
    <property type="entry name" value="Tscrpt_elong_fac_GreA/B_N_sf"/>
</dbReference>
<dbReference type="Pfam" id="PF03449">
    <property type="entry name" value="GreA_GreB_N"/>
    <property type="match status" value="1"/>
</dbReference>
<dbReference type="GO" id="GO:0032784">
    <property type="term" value="P:regulation of DNA-templated transcription elongation"/>
    <property type="evidence" value="ECO:0007669"/>
    <property type="project" value="InterPro"/>
</dbReference>
<dbReference type="InterPro" id="IPR023459">
    <property type="entry name" value="Tscrpt_elong_fac_GreA/B_fam"/>
</dbReference>
<dbReference type="NCBIfam" id="NF001262">
    <property type="entry name" value="PRK00226.1-3"/>
    <property type="match status" value="1"/>
</dbReference>
<comment type="function">
    <text evidence="6">Necessary for efficient RNA polymerase transcription elongation past template-encoded arresting sites. The arresting sites in DNA have the property of trapping a certain fraction of elongating RNA polymerases that pass through, resulting in locked ternary complexes. Cleavage of the nascent transcript by cleavage factors such as GreA or GreB allows the resumption of elongation from the new 3'terminus. GreA releases sequences of 2 to 3 nucleotides.</text>
</comment>
<dbReference type="FunFam" id="1.10.287.180:FF:000001">
    <property type="entry name" value="Transcription elongation factor GreA"/>
    <property type="match status" value="1"/>
</dbReference>
<keyword evidence="3" id="KW-0805">Transcription regulation</keyword>
<dbReference type="HAMAP" id="MF_00105">
    <property type="entry name" value="GreA_GreB"/>
    <property type="match status" value="1"/>
</dbReference>
<evidence type="ECO:0000256" key="6">
    <source>
        <dbReference type="ARBA" id="ARBA00024916"/>
    </source>
</evidence>
<evidence type="ECO:0000256" key="7">
    <source>
        <dbReference type="ARBA" id="ARBA00030776"/>
    </source>
</evidence>
<dbReference type="NCBIfam" id="TIGR01462">
    <property type="entry name" value="greA"/>
    <property type="match status" value="1"/>
</dbReference>
<proteinExistence type="inferred from homology"/>
<evidence type="ECO:0000313" key="10">
    <source>
        <dbReference type="EMBL" id="CAB4554659.1"/>
    </source>
</evidence>
<name>A0A6J6CW78_9ZZZZ</name>